<dbReference type="OrthoDB" id="5422566at2"/>
<dbReference type="GO" id="GO:0008170">
    <property type="term" value="F:N-methyltransferase activity"/>
    <property type="evidence" value="ECO:0007669"/>
    <property type="project" value="InterPro"/>
</dbReference>
<comment type="similarity">
    <text evidence="1">Belongs to the N(4)/N(6)-methyltransferase family.</text>
</comment>
<evidence type="ECO:0000256" key="4">
    <source>
        <dbReference type="SAM" id="MobiDB-lite"/>
    </source>
</evidence>
<protein>
    <submittedName>
        <fullName evidence="6">DNA methylase N-4/N-6 domain protein</fullName>
    </submittedName>
</protein>
<dbReference type="Proteomes" id="UP000034883">
    <property type="component" value="Chromosome"/>
</dbReference>
<keyword evidence="2 6" id="KW-0489">Methyltransferase</keyword>
<dbReference type="STRING" id="927083.DB32_002302"/>
<dbReference type="GO" id="GO:0003677">
    <property type="term" value="F:DNA binding"/>
    <property type="evidence" value="ECO:0007669"/>
    <property type="project" value="InterPro"/>
</dbReference>
<dbReference type="RefSeq" id="WP_053232422.1">
    <property type="nucleotide sequence ID" value="NZ_CP011125.1"/>
</dbReference>
<evidence type="ECO:0000256" key="2">
    <source>
        <dbReference type="ARBA" id="ARBA00022603"/>
    </source>
</evidence>
<dbReference type="Gene3D" id="3.40.50.150">
    <property type="entry name" value="Vaccinia Virus protein VP39"/>
    <property type="match status" value="2"/>
</dbReference>
<gene>
    <name evidence="6" type="ORF">DB32_002302</name>
</gene>
<keyword evidence="3" id="KW-0808">Transferase</keyword>
<dbReference type="REBASE" id="109997">
    <property type="entry name" value="M.Sam53668ORF2302P"/>
</dbReference>
<dbReference type="InterPro" id="IPR029063">
    <property type="entry name" value="SAM-dependent_MTases_sf"/>
</dbReference>
<dbReference type="CDD" id="cd02440">
    <property type="entry name" value="AdoMet_MTases"/>
    <property type="match status" value="1"/>
</dbReference>
<dbReference type="InterPro" id="IPR002941">
    <property type="entry name" value="DNA_methylase_N4/N6"/>
</dbReference>
<dbReference type="SUPFAM" id="SSF53335">
    <property type="entry name" value="S-adenosyl-L-methionine-dependent methyltransferases"/>
    <property type="match status" value="1"/>
</dbReference>
<keyword evidence="7" id="KW-1185">Reference proteome</keyword>
<dbReference type="KEGG" id="samy:DB32_002302"/>
<sequence length="260" mass="29533">MRRPDDRDPRPAPPHRGKPVQRPTKPPLRVQTTTLWEYPSQHYGAGMQGDQRYVGATPSYVVWNLIQRYTREGDLVIDPMCGSGTTIDVAKDTGRRARGFDLAPYRDDIEKSDARKLPLGKESVQLVFLDPPYGDHIDYSEDPACIGKLSAYDPRYYEAMGQVLRECARVLVPGGVMGLYVCDYFEKKKGFAPVGFQLFAQMASLLVPLDVVAVTRHHKTLKMGNYHKAAEEQNFFLRGFNYLFIAQKPERAAPAPRRRR</sequence>
<evidence type="ECO:0000313" key="6">
    <source>
        <dbReference type="EMBL" id="AKF05153.1"/>
    </source>
</evidence>
<dbReference type="EMBL" id="CP011125">
    <property type="protein sequence ID" value="AKF05153.1"/>
    <property type="molecule type" value="Genomic_DNA"/>
</dbReference>
<name>A0A0F6YHH4_9BACT</name>
<evidence type="ECO:0000259" key="5">
    <source>
        <dbReference type="Pfam" id="PF01555"/>
    </source>
</evidence>
<dbReference type="InterPro" id="IPR002052">
    <property type="entry name" value="DNA_methylase_N6_adenine_CS"/>
</dbReference>
<organism evidence="6 7">
    <name type="scientific">Sandaracinus amylolyticus</name>
    <dbReference type="NCBI Taxonomy" id="927083"/>
    <lineage>
        <taxon>Bacteria</taxon>
        <taxon>Pseudomonadati</taxon>
        <taxon>Myxococcota</taxon>
        <taxon>Polyangia</taxon>
        <taxon>Polyangiales</taxon>
        <taxon>Sandaracinaceae</taxon>
        <taxon>Sandaracinus</taxon>
    </lineage>
</organism>
<accession>A0A0F6YHH4</accession>
<feature type="domain" description="DNA methylase N-4/N-6" evidence="5">
    <location>
        <begin position="27"/>
        <end position="104"/>
    </location>
</feature>
<dbReference type="PROSITE" id="PS00092">
    <property type="entry name" value="N6_MTASE"/>
    <property type="match status" value="1"/>
</dbReference>
<evidence type="ECO:0000256" key="3">
    <source>
        <dbReference type="ARBA" id="ARBA00022679"/>
    </source>
</evidence>
<evidence type="ECO:0000256" key="1">
    <source>
        <dbReference type="ARBA" id="ARBA00006594"/>
    </source>
</evidence>
<dbReference type="AlphaFoldDB" id="A0A0F6YHH4"/>
<feature type="region of interest" description="Disordered" evidence="4">
    <location>
        <begin position="1"/>
        <end position="27"/>
    </location>
</feature>
<dbReference type="Pfam" id="PF01555">
    <property type="entry name" value="N6_N4_Mtase"/>
    <property type="match status" value="1"/>
</dbReference>
<dbReference type="GO" id="GO:0032259">
    <property type="term" value="P:methylation"/>
    <property type="evidence" value="ECO:0007669"/>
    <property type="project" value="UniProtKB-KW"/>
</dbReference>
<proteinExistence type="inferred from homology"/>
<feature type="compositionally biased region" description="Basic and acidic residues" evidence="4">
    <location>
        <begin position="1"/>
        <end position="10"/>
    </location>
</feature>
<evidence type="ECO:0000313" key="7">
    <source>
        <dbReference type="Proteomes" id="UP000034883"/>
    </source>
</evidence>
<reference evidence="6 7" key="1">
    <citation type="submission" date="2015-03" db="EMBL/GenBank/DDBJ databases">
        <title>Genome assembly of Sandaracinus amylolyticus DSM 53668.</title>
        <authorList>
            <person name="Sharma G."/>
            <person name="Subramanian S."/>
        </authorList>
    </citation>
    <scope>NUCLEOTIDE SEQUENCE [LARGE SCALE GENOMIC DNA]</scope>
    <source>
        <strain evidence="6 7">DSM 53668</strain>
    </source>
</reference>